<dbReference type="GO" id="GO:0005655">
    <property type="term" value="C:nucleolar ribonuclease P complex"/>
    <property type="evidence" value="ECO:0007669"/>
    <property type="project" value="TreeGrafter"/>
</dbReference>
<proteinExistence type="inferred from homology"/>
<evidence type="ECO:0000313" key="6">
    <source>
        <dbReference type="EMBL" id="CAH2223072.1"/>
    </source>
</evidence>
<comment type="similarity">
    <text evidence="4">Belongs to the eukaryotic/archaeal RNase P protein component 4 family.</text>
</comment>
<name>A0AAD1R3A6_PELCU</name>
<dbReference type="Pfam" id="PF04032">
    <property type="entry name" value="Rpr2"/>
    <property type="match status" value="1"/>
</dbReference>
<keyword evidence="1" id="KW-0819">tRNA processing</keyword>
<dbReference type="PANTHER" id="PTHR14742:SF0">
    <property type="entry name" value="RIBONUCLEASE P PROTEIN SUBUNIT P21"/>
    <property type="match status" value="1"/>
</dbReference>
<dbReference type="Gene3D" id="6.20.50.20">
    <property type="match status" value="1"/>
</dbReference>
<evidence type="ECO:0000256" key="4">
    <source>
        <dbReference type="ARBA" id="ARBA00038402"/>
    </source>
</evidence>
<evidence type="ECO:0000313" key="7">
    <source>
        <dbReference type="Proteomes" id="UP001295444"/>
    </source>
</evidence>
<keyword evidence="3" id="KW-0862">Zinc</keyword>
<gene>
    <name evidence="6" type="ORF">PECUL_23A013285</name>
</gene>
<evidence type="ECO:0000256" key="3">
    <source>
        <dbReference type="ARBA" id="ARBA00022833"/>
    </source>
</evidence>
<dbReference type="Proteomes" id="UP001295444">
    <property type="component" value="Chromosome 01"/>
</dbReference>
<accession>A0AAD1R3A6</accession>
<protein>
    <submittedName>
        <fullName evidence="6">Ribonuclease P subunit p21</fullName>
    </submittedName>
</protein>
<dbReference type="EMBL" id="OW240912">
    <property type="protein sequence ID" value="CAH2223072.1"/>
    <property type="molecule type" value="Genomic_DNA"/>
</dbReference>
<keyword evidence="2" id="KW-0479">Metal-binding</keyword>
<keyword evidence="7" id="KW-1185">Reference proteome</keyword>
<dbReference type="PANTHER" id="PTHR14742">
    <property type="entry name" value="RIBONUCLEASE P SUBUNIT P21"/>
    <property type="match status" value="1"/>
</dbReference>
<feature type="compositionally biased region" description="Basic and acidic residues" evidence="5">
    <location>
        <begin position="155"/>
        <end position="175"/>
    </location>
</feature>
<organism evidence="6 7">
    <name type="scientific">Pelobates cultripes</name>
    <name type="common">Western spadefoot toad</name>
    <dbReference type="NCBI Taxonomy" id="61616"/>
    <lineage>
        <taxon>Eukaryota</taxon>
        <taxon>Metazoa</taxon>
        <taxon>Chordata</taxon>
        <taxon>Craniata</taxon>
        <taxon>Vertebrata</taxon>
        <taxon>Euteleostomi</taxon>
        <taxon>Amphibia</taxon>
        <taxon>Batrachia</taxon>
        <taxon>Anura</taxon>
        <taxon>Pelobatoidea</taxon>
        <taxon>Pelobatidae</taxon>
        <taxon>Pelobates</taxon>
    </lineage>
</organism>
<evidence type="ECO:0000256" key="5">
    <source>
        <dbReference type="SAM" id="MobiDB-lite"/>
    </source>
</evidence>
<dbReference type="GO" id="GO:0046872">
    <property type="term" value="F:metal ion binding"/>
    <property type="evidence" value="ECO:0007669"/>
    <property type="project" value="UniProtKB-KW"/>
</dbReference>
<reference evidence="6" key="1">
    <citation type="submission" date="2022-03" db="EMBL/GenBank/DDBJ databases">
        <authorList>
            <person name="Alioto T."/>
            <person name="Alioto T."/>
            <person name="Gomez Garrido J."/>
        </authorList>
    </citation>
    <scope>NUCLEOTIDE SEQUENCE</scope>
</reference>
<evidence type="ECO:0000256" key="1">
    <source>
        <dbReference type="ARBA" id="ARBA00022694"/>
    </source>
</evidence>
<evidence type="ECO:0000256" key="2">
    <source>
        <dbReference type="ARBA" id="ARBA00022723"/>
    </source>
</evidence>
<feature type="region of interest" description="Disordered" evidence="5">
    <location>
        <begin position="148"/>
        <end position="175"/>
    </location>
</feature>
<dbReference type="AlphaFoldDB" id="A0AAD1R3A6"/>
<sequence length="175" mass="20061">MISAVKVESGGARLAMHDNKSLLSLFNMSTQIKDKEAFQRINFLYQAAHCVLAQNPENVALARFYCHTEKMISKRLVLRQDPSIKRTICKRCSSLLLPGVTCTVRQKKHRGQRQTVVRCLSCGLIKRFLSNPNYKLWCEQPEALLENQPKADINPQKEPKEKETNLMNEEKKTTS</sequence>
<dbReference type="GO" id="GO:0008033">
    <property type="term" value="P:tRNA processing"/>
    <property type="evidence" value="ECO:0007669"/>
    <property type="project" value="UniProtKB-KW"/>
</dbReference>
<dbReference type="InterPro" id="IPR007175">
    <property type="entry name" value="Rpr2/Snm1/Rpp21"/>
</dbReference>